<name>A0A2D0N0C3_FLAN2</name>
<dbReference type="Proteomes" id="UP000223913">
    <property type="component" value="Unassembled WGS sequence"/>
</dbReference>
<proteinExistence type="predicted"/>
<comment type="caution">
    <text evidence="2">The sequence shown here is derived from an EMBL/GenBank/DDBJ whole genome shotgun (WGS) entry which is preliminary data.</text>
</comment>
<evidence type="ECO:0000313" key="3">
    <source>
        <dbReference type="Proteomes" id="UP000223913"/>
    </source>
</evidence>
<organism evidence="2 3">
    <name type="scientific">Flavilitoribacter nigricans (strain ATCC 23147 / DSM 23189 / NBRC 102662 / NCIMB 1420 / SS-2)</name>
    <name type="common">Lewinella nigricans</name>
    <dbReference type="NCBI Taxonomy" id="1122177"/>
    <lineage>
        <taxon>Bacteria</taxon>
        <taxon>Pseudomonadati</taxon>
        <taxon>Bacteroidota</taxon>
        <taxon>Saprospiria</taxon>
        <taxon>Saprospirales</taxon>
        <taxon>Lewinellaceae</taxon>
        <taxon>Flavilitoribacter</taxon>
    </lineage>
</organism>
<evidence type="ECO:0008006" key="4">
    <source>
        <dbReference type="Google" id="ProtNLM"/>
    </source>
</evidence>
<keyword evidence="1" id="KW-0812">Transmembrane</keyword>
<evidence type="ECO:0000313" key="2">
    <source>
        <dbReference type="EMBL" id="PHN01599.1"/>
    </source>
</evidence>
<sequence length="148" mass="16195">MPDMLEVFAEYGSVIATSTLRLFLGAGLSLAYGHHPLELWLLTSTGSVLGVFLCLLLGNKIRSVWVRQMQKRNRTSITDAPPPPALVKKIWQRYGLWGLAGASIFLGTIPSVAIALVSGLEKRRIFLYLTGGKIAWSTLIAIIGELPF</sequence>
<keyword evidence="1" id="KW-1133">Transmembrane helix</keyword>
<accession>A0A2D0N0C3</accession>
<feature type="transmembrane region" description="Helical" evidence="1">
    <location>
        <begin position="12"/>
        <end position="33"/>
    </location>
</feature>
<reference evidence="2 3" key="1">
    <citation type="submission" date="2017-10" db="EMBL/GenBank/DDBJ databases">
        <title>The draft genome sequence of Lewinella nigricans NBRC 102662.</title>
        <authorList>
            <person name="Wang K."/>
        </authorList>
    </citation>
    <scope>NUCLEOTIDE SEQUENCE [LARGE SCALE GENOMIC DNA]</scope>
    <source>
        <strain evidence="2 3">NBRC 102662</strain>
    </source>
</reference>
<feature type="transmembrane region" description="Helical" evidence="1">
    <location>
        <begin position="96"/>
        <end position="119"/>
    </location>
</feature>
<dbReference type="AlphaFoldDB" id="A0A2D0N0C3"/>
<evidence type="ECO:0000256" key="1">
    <source>
        <dbReference type="SAM" id="Phobius"/>
    </source>
</evidence>
<protein>
    <recommendedName>
        <fullName evidence="4">Small multi-drug export protein</fullName>
    </recommendedName>
</protein>
<keyword evidence="1" id="KW-0472">Membrane</keyword>
<gene>
    <name evidence="2" type="ORF">CRP01_36480</name>
</gene>
<keyword evidence="3" id="KW-1185">Reference proteome</keyword>
<dbReference type="EMBL" id="PDUD01000052">
    <property type="protein sequence ID" value="PHN01599.1"/>
    <property type="molecule type" value="Genomic_DNA"/>
</dbReference>
<feature type="transmembrane region" description="Helical" evidence="1">
    <location>
        <begin position="39"/>
        <end position="58"/>
    </location>
</feature>